<dbReference type="InterPro" id="IPR015943">
    <property type="entry name" value="WD40/YVTN_repeat-like_dom_sf"/>
</dbReference>
<name>A0A7Z0DA37_9ACTN</name>
<evidence type="ECO:0000313" key="4">
    <source>
        <dbReference type="EMBL" id="NYI71551.1"/>
    </source>
</evidence>
<dbReference type="InterPro" id="IPR011047">
    <property type="entry name" value="Quinoprotein_ADH-like_sf"/>
</dbReference>
<reference evidence="4 5" key="1">
    <citation type="submission" date="2020-07" db="EMBL/GenBank/DDBJ databases">
        <title>Sequencing the genomes of 1000 actinobacteria strains.</title>
        <authorList>
            <person name="Klenk H.-P."/>
        </authorList>
    </citation>
    <scope>NUCLEOTIDE SEQUENCE [LARGE SCALE GENOMIC DNA]</scope>
    <source>
        <strain evidence="4 5">DSM 103164</strain>
    </source>
</reference>
<keyword evidence="2" id="KW-1133">Transmembrane helix</keyword>
<dbReference type="Gene3D" id="2.130.10.10">
    <property type="entry name" value="YVTN repeat-like/Quinoprotein amine dehydrogenase"/>
    <property type="match status" value="1"/>
</dbReference>
<feature type="transmembrane region" description="Helical" evidence="2">
    <location>
        <begin position="24"/>
        <end position="46"/>
    </location>
</feature>
<dbReference type="SMART" id="SM00564">
    <property type="entry name" value="PQQ"/>
    <property type="match status" value="4"/>
</dbReference>
<protein>
    <submittedName>
        <fullName evidence="4">Outer membrane protein assembly factor BamB</fullName>
    </submittedName>
</protein>
<sequence>MSPTALAPPPAAPTGQPARRRTEALAIALLAGLTAAAVAVSVGWLAPRPAAGPFEEFLAADGATTPVVAANGSGDTAVLTQTRPTNWYELGNTLAPALLDGLSAPDRGDRLLVARFTAPGADGPTELGFSFGEEVRLLYLSAPVGRVAYAPSVPLFTAATRRGETVTARTELRTELEPAAADLRVRNEPAPGRPGCTSAVLTPEGGDDQRYTFCPRDSPGGAGLVGIEYGGADEVTGWVAAAGPRPAVSIGGRDAAALPDWAPAAGTGSAAEVVWYRAAAEFGQIVPDVRRPLAPVGNRWLLVGPRELIVADPMPAAATRATDGDRLVTDFVTPGGWVTAAARTAGLVVTATDRGELSARTLAGEPVWSRRTDSPISELQPSGDALLATGARGGVELIDAATGATRWRTATGRLDAAPVVDDTRIAVLDNGTLVLLSAADGEQLWTVRDRTIIGVALLPGGVTVAAAGDGTVLGLGADRALLWSQSLPEPPQTVAGGGDLAVLGGPDATVALRGDGSTAWQQPGVLGIAAGPGWTALATDGRVLVLDDAGAPVRDLALPNDTTPSQAMTFGSGPDGLLVTGSTREDDTRELWWIR</sequence>
<feature type="region of interest" description="Disordered" evidence="1">
    <location>
        <begin position="186"/>
        <end position="208"/>
    </location>
</feature>
<keyword evidence="5" id="KW-1185">Reference proteome</keyword>
<gene>
    <name evidence="4" type="ORF">GGQ54_002111</name>
</gene>
<proteinExistence type="predicted"/>
<evidence type="ECO:0000313" key="5">
    <source>
        <dbReference type="Proteomes" id="UP000527616"/>
    </source>
</evidence>
<keyword evidence="2" id="KW-0472">Membrane</keyword>
<feature type="domain" description="Pyrrolo-quinoline quinone repeat" evidence="3">
    <location>
        <begin position="392"/>
        <end position="521"/>
    </location>
</feature>
<comment type="caution">
    <text evidence="4">The sequence shown here is derived from an EMBL/GenBank/DDBJ whole genome shotgun (WGS) entry which is preliminary data.</text>
</comment>
<dbReference type="InterPro" id="IPR002372">
    <property type="entry name" value="PQQ_rpt_dom"/>
</dbReference>
<evidence type="ECO:0000259" key="3">
    <source>
        <dbReference type="Pfam" id="PF13360"/>
    </source>
</evidence>
<dbReference type="AlphaFoldDB" id="A0A7Z0DA37"/>
<evidence type="ECO:0000256" key="1">
    <source>
        <dbReference type="SAM" id="MobiDB-lite"/>
    </source>
</evidence>
<dbReference type="Proteomes" id="UP000527616">
    <property type="component" value="Unassembled WGS sequence"/>
</dbReference>
<accession>A0A7Z0DA37</accession>
<dbReference type="Pfam" id="PF13360">
    <property type="entry name" value="PQQ_2"/>
    <property type="match status" value="1"/>
</dbReference>
<dbReference type="InterPro" id="IPR018391">
    <property type="entry name" value="PQQ_b-propeller_rpt"/>
</dbReference>
<organism evidence="4 5">
    <name type="scientific">Naumannella cuiyingiana</name>
    <dbReference type="NCBI Taxonomy" id="1347891"/>
    <lineage>
        <taxon>Bacteria</taxon>
        <taxon>Bacillati</taxon>
        <taxon>Actinomycetota</taxon>
        <taxon>Actinomycetes</taxon>
        <taxon>Propionibacteriales</taxon>
        <taxon>Propionibacteriaceae</taxon>
        <taxon>Naumannella</taxon>
    </lineage>
</organism>
<dbReference type="SUPFAM" id="SSF50998">
    <property type="entry name" value="Quinoprotein alcohol dehydrogenase-like"/>
    <property type="match status" value="1"/>
</dbReference>
<keyword evidence="2" id="KW-0812">Transmembrane</keyword>
<dbReference type="RefSeq" id="WP_179445361.1">
    <property type="nucleotide sequence ID" value="NZ_JACBZS010000001.1"/>
</dbReference>
<evidence type="ECO:0000256" key="2">
    <source>
        <dbReference type="SAM" id="Phobius"/>
    </source>
</evidence>
<dbReference type="EMBL" id="JACBZS010000001">
    <property type="protein sequence ID" value="NYI71551.1"/>
    <property type="molecule type" value="Genomic_DNA"/>
</dbReference>